<protein>
    <submittedName>
        <fullName evidence="6">Ribosomal protein L18</fullName>
    </submittedName>
</protein>
<dbReference type="FunCoup" id="A0A803JD66">
    <property type="interactions" value="1842"/>
</dbReference>
<keyword evidence="4" id="KW-0687">Ribonucleoprotein</keyword>
<dbReference type="Bgee" id="ENSXETG00000003164">
    <property type="expression patterns" value="Expressed in mesonephros and 12 other cell types or tissues"/>
</dbReference>
<evidence type="ECO:0000256" key="4">
    <source>
        <dbReference type="ARBA" id="ARBA00023274"/>
    </source>
</evidence>
<dbReference type="Gene3D" id="3.100.10.10">
    <property type="match status" value="1"/>
</dbReference>
<reference evidence="6" key="1">
    <citation type="journal article" date="2010" name="Science">
        <title>The genome of the Western clawed frog Xenopus tropicalis.</title>
        <authorList>
            <person name="Hellsten U."/>
            <person name="Harland R.M."/>
            <person name="Gilchrist M.J."/>
            <person name="Hendrix D."/>
            <person name="Jurka J."/>
            <person name="Kapitonov V."/>
            <person name="Ovcharenko I."/>
            <person name="Putnam N.H."/>
            <person name="Shu S."/>
            <person name="Taher L."/>
            <person name="Blitz I.L."/>
            <person name="Blumberg B."/>
            <person name="Dichmann D.S."/>
            <person name="Dubchak I."/>
            <person name="Amaya E."/>
            <person name="Detter J.C."/>
            <person name="Fletcher R."/>
            <person name="Gerhard D.S."/>
            <person name="Goodstein D."/>
            <person name="Graves T."/>
            <person name="Grigoriev I.V."/>
            <person name="Grimwood J."/>
            <person name="Kawashima T."/>
            <person name="Lindquist E."/>
            <person name="Lucas S.M."/>
            <person name="Mead P.E."/>
            <person name="Mitros T."/>
            <person name="Ogino H."/>
            <person name="Ohta Y."/>
            <person name="Poliakov A.V."/>
            <person name="Pollet N."/>
            <person name="Robert J."/>
            <person name="Salamov A."/>
            <person name="Sater A.K."/>
            <person name="Schmutz J."/>
            <person name="Terry A."/>
            <person name="Vize P.D."/>
            <person name="Warren W.C."/>
            <person name="Wells D."/>
            <person name="Wills A."/>
            <person name="Wilson R.K."/>
            <person name="Zimmerman L.B."/>
            <person name="Zorn A.M."/>
            <person name="Grainger R."/>
            <person name="Grammer T."/>
            <person name="Khokha M.K."/>
            <person name="Richardson P.M."/>
            <person name="Rokhsar D.S."/>
        </authorList>
    </citation>
    <scope>NUCLEOTIDE SEQUENCE [LARGE SCALE GENOMIC DNA]</scope>
    <source>
        <strain evidence="6">Nigerian</strain>
    </source>
</reference>
<dbReference type="InterPro" id="IPR021131">
    <property type="entry name" value="Ribosomal_uL15/eL18"/>
</dbReference>
<dbReference type="GO" id="GO:0006412">
    <property type="term" value="P:translation"/>
    <property type="evidence" value="ECO:0007669"/>
    <property type="project" value="InterPro"/>
</dbReference>
<dbReference type="AlphaFoldDB" id="A0A803JD66"/>
<dbReference type="Xenbase" id="XB-GENE-1006303">
    <property type="gene designation" value="rpl18"/>
</dbReference>
<dbReference type="PANTHER" id="PTHR10934">
    <property type="entry name" value="60S RIBOSOMAL PROTEIN L18"/>
    <property type="match status" value="1"/>
</dbReference>
<feature type="domain" description="Large ribosomal subunit protein uL15/eL18" evidence="5">
    <location>
        <begin position="2"/>
        <end position="141"/>
    </location>
</feature>
<accession>A0A803JD66</accession>
<comment type="subunit">
    <text evidence="2">Component of the large ribosomal subunit.</text>
</comment>
<dbReference type="PANTHER" id="PTHR10934:SF2">
    <property type="entry name" value="LARGE RIBOSOMAL SUBUNIT PROTEIN EL18"/>
    <property type="match status" value="1"/>
</dbReference>
<evidence type="ECO:0000256" key="2">
    <source>
        <dbReference type="ARBA" id="ARBA00011133"/>
    </source>
</evidence>
<dbReference type="Ensembl" id="ENSXETT00000117424">
    <property type="protein sequence ID" value="ENSXETP00000105839"/>
    <property type="gene ID" value="ENSXETG00000003164"/>
</dbReference>
<dbReference type="InterPro" id="IPR000039">
    <property type="entry name" value="Ribosomal_eL18"/>
</dbReference>
<comment type="similarity">
    <text evidence="1">Belongs to the eukaryotic ribosomal protein eL18 family.</text>
</comment>
<dbReference type="GO" id="GO:0003735">
    <property type="term" value="F:structural constituent of ribosome"/>
    <property type="evidence" value="ECO:0007669"/>
    <property type="project" value="InterPro"/>
</dbReference>
<dbReference type="GeneTree" id="ENSGT00390000012976"/>
<dbReference type="PROSITE" id="PS01106">
    <property type="entry name" value="RIBOSOMAL_L18E"/>
    <property type="match status" value="1"/>
</dbReference>
<dbReference type="FunFam" id="3.100.10.10:FF:000001">
    <property type="entry name" value="60S ribosomal protein L18"/>
    <property type="match status" value="1"/>
</dbReference>
<dbReference type="SUPFAM" id="SSF52080">
    <property type="entry name" value="Ribosomal proteins L15p and L18e"/>
    <property type="match status" value="1"/>
</dbReference>
<gene>
    <name evidence="6" type="primary">rpl18</name>
</gene>
<dbReference type="GO" id="GO:1990904">
    <property type="term" value="C:ribonucleoprotein complex"/>
    <property type="evidence" value="ECO:0007669"/>
    <property type="project" value="UniProtKB-KW"/>
</dbReference>
<evidence type="ECO:0000256" key="3">
    <source>
        <dbReference type="ARBA" id="ARBA00022980"/>
    </source>
</evidence>
<name>A0A803JD66_XENTR</name>
<proteinExistence type="inferred from homology"/>
<keyword evidence="3" id="KW-0689">Ribosomal protein</keyword>
<reference evidence="6" key="2">
    <citation type="submission" date="2021-03" db="UniProtKB">
        <authorList>
            <consortium name="Ensembl"/>
        </authorList>
    </citation>
    <scope>IDENTIFICATION</scope>
</reference>
<dbReference type="Pfam" id="PF17135">
    <property type="entry name" value="Ribosomal_L18"/>
    <property type="match status" value="1"/>
</dbReference>
<dbReference type="InParanoid" id="A0A803JD66"/>
<evidence type="ECO:0000259" key="5">
    <source>
        <dbReference type="Pfam" id="PF17135"/>
    </source>
</evidence>
<sequence length="204" mass="23321">MGVDIRHNKDRKVRRKEPKSQDIYLRLLVKLYRFLARRTNSSFNRVVLKRLFMSRTNRPPLSLSRLIRKMKLTGRENKTAVVVGCITDDVRIHDIPKLKVCALKMTGGARSRILKAGGQIMTFDQLALAAPKGQNTVLLSGLMCFPRVESLSAPEDAEPAEDTRTKFTLHALYTIKFFGLEHFCTMFGLCFRHGIPCLRWVISD</sequence>
<evidence type="ECO:0000256" key="1">
    <source>
        <dbReference type="ARBA" id="ARBA00006815"/>
    </source>
</evidence>
<dbReference type="InterPro" id="IPR021132">
    <property type="entry name" value="Ribosomal_eL18/eL18-A/B/_CS"/>
</dbReference>
<organism evidence="6">
    <name type="scientific">Xenopus tropicalis</name>
    <name type="common">Western clawed frog</name>
    <name type="synonym">Silurana tropicalis</name>
    <dbReference type="NCBI Taxonomy" id="8364"/>
    <lineage>
        <taxon>Eukaryota</taxon>
        <taxon>Metazoa</taxon>
        <taxon>Chordata</taxon>
        <taxon>Craniata</taxon>
        <taxon>Vertebrata</taxon>
        <taxon>Euteleostomi</taxon>
        <taxon>Amphibia</taxon>
        <taxon>Batrachia</taxon>
        <taxon>Anura</taxon>
        <taxon>Pipoidea</taxon>
        <taxon>Pipidae</taxon>
        <taxon>Xenopodinae</taxon>
        <taxon>Xenopus</taxon>
        <taxon>Silurana</taxon>
    </lineage>
</organism>
<evidence type="ECO:0000313" key="6">
    <source>
        <dbReference type="Ensembl" id="ENSXETP00000105839"/>
    </source>
</evidence>
<dbReference type="GO" id="GO:0005840">
    <property type="term" value="C:ribosome"/>
    <property type="evidence" value="ECO:0007669"/>
    <property type="project" value="UniProtKB-KW"/>
</dbReference>
<dbReference type="InterPro" id="IPR036227">
    <property type="entry name" value="Ribosomal_uL15/eL18_sf"/>
</dbReference>